<dbReference type="SUPFAM" id="SSF50630">
    <property type="entry name" value="Acid proteases"/>
    <property type="match status" value="1"/>
</dbReference>
<feature type="domain" description="Peptidase A1" evidence="13">
    <location>
        <begin position="69"/>
        <end position="397"/>
    </location>
</feature>
<keyword evidence="6 11" id="KW-0064">Aspartyl protease</keyword>
<feature type="signal peptide" evidence="12">
    <location>
        <begin position="1"/>
        <end position="18"/>
    </location>
</feature>
<keyword evidence="3" id="KW-0336">GPI-anchor</keyword>
<dbReference type="GO" id="GO:0098552">
    <property type="term" value="C:side of membrane"/>
    <property type="evidence" value="ECO:0007669"/>
    <property type="project" value="UniProtKB-KW"/>
</dbReference>
<dbReference type="PROSITE" id="PS00141">
    <property type="entry name" value="ASP_PROTEASE"/>
    <property type="match status" value="1"/>
</dbReference>
<gene>
    <name evidence="14" type="ORF">OHC33_004494</name>
</gene>
<evidence type="ECO:0000259" key="13">
    <source>
        <dbReference type="PROSITE" id="PS51767"/>
    </source>
</evidence>
<keyword evidence="3" id="KW-0325">Glycoprotein</keyword>
<name>A0AAN8EG29_9EURO</name>
<evidence type="ECO:0000256" key="11">
    <source>
        <dbReference type="RuleBase" id="RU000454"/>
    </source>
</evidence>
<dbReference type="Proteomes" id="UP001316803">
    <property type="component" value="Unassembled WGS sequence"/>
</dbReference>
<dbReference type="InterPro" id="IPR021109">
    <property type="entry name" value="Peptidase_aspartic_dom_sf"/>
</dbReference>
<comment type="caution">
    <text evidence="14">The sequence shown here is derived from an EMBL/GenBank/DDBJ whole genome shotgun (WGS) entry which is preliminary data.</text>
</comment>
<dbReference type="Pfam" id="PF00026">
    <property type="entry name" value="Asp"/>
    <property type="match status" value="1"/>
</dbReference>
<evidence type="ECO:0000256" key="8">
    <source>
        <dbReference type="ARBA" id="ARBA00067536"/>
    </source>
</evidence>
<evidence type="ECO:0000256" key="6">
    <source>
        <dbReference type="ARBA" id="ARBA00022750"/>
    </source>
</evidence>
<evidence type="ECO:0000313" key="14">
    <source>
        <dbReference type="EMBL" id="KAK5954768.1"/>
    </source>
</evidence>
<evidence type="ECO:0000313" key="15">
    <source>
        <dbReference type="Proteomes" id="UP001316803"/>
    </source>
</evidence>
<proteinExistence type="inferred from homology"/>
<reference evidence="14 15" key="1">
    <citation type="submission" date="2022-12" db="EMBL/GenBank/DDBJ databases">
        <title>Genomic features and morphological characterization of a novel Knufia sp. strain isolated from spacecraft assembly facility.</title>
        <authorList>
            <person name="Teixeira M."/>
            <person name="Chander A.M."/>
            <person name="Stajich J.E."/>
            <person name="Venkateswaran K."/>
        </authorList>
    </citation>
    <scope>NUCLEOTIDE SEQUENCE [LARGE SCALE GENOMIC DNA]</scope>
    <source>
        <strain evidence="14 15">FJI-L2-BK-P2</strain>
    </source>
</reference>
<evidence type="ECO:0000256" key="12">
    <source>
        <dbReference type="SAM" id="SignalP"/>
    </source>
</evidence>
<dbReference type="InterPro" id="IPR001461">
    <property type="entry name" value="Aspartic_peptidase_A1"/>
</dbReference>
<dbReference type="EMBL" id="JAKLMC020000008">
    <property type="protein sequence ID" value="KAK5954768.1"/>
    <property type="molecule type" value="Genomic_DNA"/>
</dbReference>
<evidence type="ECO:0000256" key="4">
    <source>
        <dbReference type="ARBA" id="ARBA00022670"/>
    </source>
</evidence>
<dbReference type="GO" id="GO:0004190">
    <property type="term" value="F:aspartic-type endopeptidase activity"/>
    <property type="evidence" value="ECO:0007669"/>
    <property type="project" value="UniProtKB-KW"/>
</dbReference>
<dbReference type="PROSITE" id="PS51767">
    <property type="entry name" value="PEPTIDASE_A1"/>
    <property type="match status" value="1"/>
</dbReference>
<dbReference type="Gene3D" id="2.40.70.10">
    <property type="entry name" value="Acid Proteases"/>
    <property type="match status" value="2"/>
</dbReference>
<dbReference type="InterPro" id="IPR033876">
    <property type="entry name" value="SAP-like"/>
</dbReference>
<keyword evidence="7 11" id="KW-0378">Hydrolase</keyword>
<feature type="active site" evidence="10">
    <location>
        <position position="281"/>
    </location>
</feature>
<evidence type="ECO:0000256" key="2">
    <source>
        <dbReference type="ARBA" id="ARBA00007447"/>
    </source>
</evidence>
<dbReference type="PANTHER" id="PTHR47966">
    <property type="entry name" value="BETA-SITE APP-CLEAVING ENZYME, ISOFORM A-RELATED"/>
    <property type="match status" value="1"/>
</dbReference>
<dbReference type="PRINTS" id="PR00792">
    <property type="entry name" value="PEPSIN"/>
</dbReference>
<dbReference type="CDD" id="cd05474">
    <property type="entry name" value="SAP_like"/>
    <property type="match status" value="1"/>
</dbReference>
<evidence type="ECO:0000256" key="10">
    <source>
        <dbReference type="PIRSR" id="PIRSR601461-1"/>
    </source>
</evidence>
<dbReference type="GO" id="GO:0005886">
    <property type="term" value="C:plasma membrane"/>
    <property type="evidence" value="ECO:0007669"/>
    <property type="project" value="UniProtKB-SubCell"/>
</dbReference>
<accession>A0AAN8EG29</accession>
<dbReference type="PANTHER" id="PTHR47966:SF65">
    <property type="entry name" value="ASPARTIC-TYPE ENDOPEPTIDASE"/>
    <property type="match status" value="1"/>
</dbReference>
<dbReference type="InterPro" id="IPR033121">
    <property type="entry name" value="PEPTIDASE_A1"/>
</dbReference>
<dbReference type="FunFam" id="2.40.70.10:FF:000011">
    <property type="entry name" value="Aspartic protease"/>
    <property type="match status" value="1"/>
</dbReference>
<protein>
    <recommendedName>
        <fullName evidence="9">Probable aspartic-type endopeptidase OPSB</fullName>
    </recommendedName>
    <alternativeName>
        <fullName evidence="8">Probable aspartic-type endopeptidase opsB</fullName>
    </alternativeName>
</protein>
<feature type="chain" id="PRO_5043039342" description="Probable aspartic-type endopeptidase OPSB" evidence="12">
    <location>
        <begin position="19"/>
        <end position="481"/>
    </location>
</feature>
<dbReference type="GO" id="GO:0006508">
    <property type="term" value="P:proteolysis"/>
    <property type="evidence" value="ECO:0007669"/>
    <property type="project" value="UniProtKB-KW"/>
</dbReference>
<keyword evidence="4 11" id="KW-0645">Protease</keyword>
<keyword evidence="15" id="KW-1185">Reference proteome</keyword>
<evidence type="ECO:0000256" key="1">
    <source>
        <dbReference type="ARBA" id="ARBA00004609"/>
    </source>
</evidence>
<evidence type="ECO:0000256" key="5">
    <source>
        <dbReference type="ARBA" id="ARBA00022729"/>
    </source>
</evidence>
<organism evidence="14 15">
    <name type="scientific">Knufia fluminis</name>
    <dbReference type="NCBI Taxonomy" id="191047"/>
    <lineage>
        <taxon>Eukaryota</taxon>
        <taxon>Fungi</taxon>
        <taxon>Dikarya</taxon>
        <taxon>Ascomycota</taxon>
        <taxon>Pezizomycotina</taxon>
        <taxon>Eurotiomycetes</taxon>
        <taxon>Chaetothyriomycetidae</taxon>
        <taxon>Chaetothyriales</taxon>
        <taxon>Trichomeriaceae</taxon>
        <taxon>Knufia</taxon>
    </lineage>
</organism>
<feature type="active site" evidence="10">
    <location>
        <position position="87"/>
    </location>
</feature>
<evidence type="ECO:0000256" key="3">
    <source>
        <dbReference type="ARBA" id="ARBA00022622"/>
    </source>
</evidence>
<sequence>MRTSSLALVASAATLTSAINLAPRSENPRVVGLDISKRNVPDPVAHDRRRFSKRQNTVQETLDNELTLYYADIALGTPAQQIQVSLDTGSSDLWVNSASSSLCSGQQSQCEGGVYDQSASSSARTINSDFNISYVDGSGAVGDYVGDTMQFAGVTLDDFQFGVGDESASTMGVLGIGYTVIEVQVNRAGGPAYPNLPQALVDGGHINNNAYSLWLNDLDASTGSILFGGVNTEKFEGDLVTVPVLGDQGIYFELAVALSGLQFDGKDMAGSDNLPIAVVLDSGTSLMYLPDSIVENIYNEVDVVLNGGTAYAYCDDANSDRTLDFTFSGQTISIPMNELYISVGTDSRGQPVTFQDGRAACIFGIAPTGGSTPLLGDTFLRSAYVVYDLQNNEISLAQTRFNSTTDNVQEIVNGTTPVPGAVAASTTITSVINVATDGARLGGASATGSVPGSPTNAAPWNKPAAMLGGAAAGVAGLAAFL</sequence>
<comment type="similarity">
    <text evidence="2 11">Belongs to the peptidase A1 family.</text>
</comment>
<evidence type="ECO:0000256" key="7">
    <source>
        <dbReference type="ARBA" id="ARBA00022801"/>
    </source>
</evidence>
<comment type="subcellular location">
    <subcellularLocation>
        <location evidence="1">Cell membrane</location>
        <topology evidence="1">Lipid-anchor</topology>
        <topology evidence="1">GPI-anchor</topology>
    </subcellularLocation>
</comment>
<keyword evidence="3" id="KW-0472">Membrane</keyword>
<keyword evidence="3" id="KW-0449">Lipoprotein</keyword>
<keyword evidence="5 12" id="KW-0732">Signal</keyword>
<dbReference type="InterPro" id="IPR001969">
    <property type="entry name" value="Aspartic_peptidase_AS"/>
</dbReference>
<evidence type="ECO:0000256" key="9">
    <source>
        <dbReference type="ARBA" id="ARBA00068059"/>
    </source>
</evidence>
<dbReference type="AlphaFoldDB" id="A0AAN8EG29"/>